<sequence length="110" mass="11102">MKKILLSSACVALVAIPTAASAQFGALRDAARDVENAADDARQTAETAQAVVETVEAIADGDIEDAAETLGQCAAATATEAALTGQLDRSAEDHAEVAAECVVTEATLAE</sequence>
<dbReference type="AlphaFoldDB" id="A0A0G9MJW9"/>
<dbReference type="STRING" id="502682.BMF35_b0141"/>
<name>A0A0G9MJW9_9SPHN</name>
<evidence type="ECO:0000313" key="1">
    <source>
        <dbReference type="EMBL" id="KLE31036.1"/>
    </source>
</evidence>
<evidence type="ECO:0000313" key="2">
    <source>
        <dbReference type="Proteomes" id="UP000053070"/>
    </source>
</evidence>
<dbReference type="EMBL" id="LBHC01000003">
    <property type="protein sequence ID" value="KLE31036.1"/>
    <property type="molecule type" value="Genomic_DNA"/>
</dbReference>
<keyword evidence="2" id="KW-1185">Reference proteome</keyword>
<proteinExistence type="predicted"/>
<reference evidence="1 2" key="1">
    <citation type="submission" date="2015-04" db="EMBL/GenBank/DDBJ databases">
        <title>The draft genome sequence of Erythrobacr gangjinensis K7-2.</title>
        <authorList>
            <person name="Zhuang L."/>
            <person name="Liu Y."/>
            <person name="Shao Z."/>
        </authorList>
    </citation>
    <scope>NUCLEOTIDE SEQUENCE [LARGE SCALE GENOMIC DNA]</scope>
    <source>
        <strain evidence="1 2">K7-2</strain>
    </source>
</reference>
<dbReference type="Proteomes" id="UP000053070">
    <property type="component" value="Unassembled WGS sequence"/>
</dbReference>
<dbReference type="RefSeq" id="WP_047007746.1">
    <property type="nucleotide sequence ID" value="NZ_CP018098.1"/>
</dbReference>
<protein>
    <submittedName>
        <fullName evidence="1">Uncharacterized protein</fullName>
    </submittedName>
</protein>
<dbReference type="KEGG" id="egn:BMF35_b0141"/>
<comment type="caution">
    <text evidence="1">The sequence shown here is derived from an EMBL/GenBank/DDBJ whole genome shotgun (WGS) entry which is preliminary data.</text>
</comment>
<dbReference type="PATRIC" id="fig|502682.8.peg.2509"/>
<organism evidence="1 2">
    <name type="scientific">Aurantiacibacter gangjinensis</name>
    <dbReference type="NCBI Taxonomy" id="502682"/>
    <lineage>
        <taxon>Bacteria</taxon>
        <taxon>Pseudomonadati</taxon>
        <taxon>Pseudomonadota</taxon>
        <taxon>Alphaproteobacteria</taxon>
        <taxon>Sphingomonadales</taxon>
        <taxon>Erythrobacteraceae</taxon>
        <taxon>Aurantiacibacter</taxon>
    </lineage>
</organism>
<gene>
    <name evidence="1" type="ORF">AAW01_12300</name>
</gene>
<accession>A0A0G9MJW9</accession>